<dbReference type="AlphaFoldDB" id="S3DQE6"/>
<accession>S3DQE6</accession>
<dbReference type="KEGG" id="glz:GLAREA_07264"/>
<evidence type="ECO:0000313" key="2">
    <source>
        <dbReference type="Proteomes" id="UP000016922"/>
    </source>
</evidence>
<sequence length="631" mass="69881">MACCKNGPPKHPSDFDVANLHLELEGVASLDKIRSIVLGNLTQTQLADPLDVQITLTVALRVVDLACTSIDQLLQDDPTGAAFQDTGIYRSCRHSKQSQNSGLRLGELTPMIDVATTYLQSIDAFSDFEDTVVELLSPSSFINENDDLVIHRCLLVTHALSEVYIRAIQNQLPSTEYSSAKATPIYPKGDLKQAILQTVQSPILGHHQIITLNAATCTDSQMDPKVAFISYKTNLCWLNDWATANRGDGDVITALDLKTPEFPVSEWPYAWARRNEIGNHLTCYLARLDSTTKNCSGAFLTHTGVLCNTTAKLRKVISASVSYDSYGIWPTPQILSAADYPVVICAKIGAMVRGWAVDHDTEACIGEHNLFNWLCRDCSKTATRESLSISNAVAKRASWIMRLAWGAESYFYFGIRHCSFTRRVDNLSASYPLEHVSLRSIVPYCIPIKAGDSVSEMVIKLLALCGSEPYKDSFIELGEGEWSCGLRICAECEFAGHRAQAFMVSVGVTRLAVRLQENDRAKFVHLLETYGFRLFPAFQSRTLVQCDCLPEWMADVLSHGYEEAGLSCGVSECSIKYQSRTTHLLPDAAEAAEYDGILLRKVLLEQTLIEAAGYAKDSGRMEWFDMVSNPF</sequence>
<name>S3DQE6_GLAL2</name>
<reference evidence="1 2" key="1">
    <citation type="journal article" date="2013" name="BMC Genomics">
        <title>Genomics-driven discovery of the pneumocandin biosynthetic gene cluster in the fungus Glarea lozoyensis.</title>
        <authorList>
            <person name="Chen L."/>
            <person name="Yue Q."/>
            <person name="Zhang X."/>
            <person name="Xiang M."/>
            <person name="Wang C."/>
            <person name="Li S."/>
            <person name="Che Y."/>
            <person name="Ortiz-Lopez F.J."/>
            <person name="Bills G.F."/>
            <person name="Liu X."/>
            <person name="An Z."/>
        </authorList>
    </citation>
    <scope>NUCLEOTIDE SEQUENCE [LARGE SCALE GENOMIC DNA]</scope>
    <source>
        <strain evidence="2">ATCC 20868 / MF5171</strain>
    </source>
</reference>
<dbReference type="RefSeq" id="XP_008079403.1">
    <property type="nucleotide sequence ID" value="XM_008081212.1"/>
</dbReference>
<dbReference type="OrthoDB" id="5412252at2759"/>
<gene>
    <name evidence="1" type="ORF">GLAREA_07264</name>
</gene>
<keyword evidence="2" id="KW-1185">Reference proteome</keyword>
<dbReference type="HOGENOM" id="CLU_433481_0_0_1"/>
<evidence type="ECO:0000313" key="1">
    <source>
        <dbReference type="EMBL" id="EPE34251.1"/>
    </source>
</evidence>
<dbReference type="GeneID" id="19466317"/>
<dbReference type="Proteomes" id="UP000016922">
    <property type="component" value="Unassembled WGS sequence"/>
</dbReference>
<proteinExistence type="predicted"/>
<protein>
    <submittedName>
        <fullName evidence="1">Uncharacterized protein</fullName>
    </submittedName>
</protein>
<dbReference type="OMA" id="TANREDG"/>
<dbReference type="EMBL" id="KE145357">
    <property type="protein sequence ID" value="EPE34251.1"/>
    <property type="molecule type" value="Genomic_DNA"/>
</dbReference>
<organism evidence="1 2">
    <name type="scientific">Glarea lozoyensis (strain ATCC 20868 / MF5171)</name>
    <dbReference type="NCBI Taxonomy" id="1116229"/>
    <lineage>
        <taxon>Eukaryota</taxon>
        <taxon>Fungi</taxon>
        <taxon>Dikarya</taxon>
        <taxon>Ascomycota</taxon>
        <taxon>Pezizomycotina</taxon>
        <taxon>Leotiomycetes</taxon>
        <taxon>Helotiales</taxon>
        <taxon>Helotiaceae</taxon>
        <taxon>Glarea</taxon>
    </lineage>
</organism>